<dbReference type="EMBL" id="CP023778">
    <property type="protein sequence ID" value="ATL69960.1"/>
    <property type="molecule type" value="Genomic_DNA"/>
</dbReference>
<feature type="transmembrane region" description="Helical" evidence="2">
    <location>
        <begin position="37"/>
        <end position="56"/>
    </location>
</feature>
<feature type="compositionally biased region" description="Basic residues" evidence="1">
    <location>
        <begin position="380"/>
        <end position="395"/>
    </location>
</feature>
<sequence length="408" mass="44319">MTYDSPWNMPLRIAVTVLIGVWRCWQMTHRKPTAESLAITVAILAACVAGCLETLSAAQARPVTGRPYITASLQTWTLMIMLVALCVYYAAGHATPAARNLIYTVAGIGAVSAAATLVSGVTVTPGRALWDFEHTDTLTWYFTSALFFPVATFAAGLLAARAARRATGALRVALGLATTGLWILALNGLVMPFGFWSGHRAASIGIGPQDALAEPLKAIVFVGYIVGGVVVVLSWAAVAVAHRTRQLRAMWIATLDARAMRRLRDDLGTIGPYLTFPRAGWTPLLLRPHTARMTARIECRDRLVTFSPRLADELDPAAYQDPDSVAAALVRLRRAGALYQPDSQVAAAPILITPDADGRDQLIPLARSYARQSRPDRYARNARRSVHGDHHRWRYRGIGPRGRPRPAG</sequence>
<organism evidence="3 4">
    <name type="scientific">Nocardia terpenica</name>
    <dbReference type="NCBI Taxonomy" id="455432"/>
    <lineage>
        <taxon>Bacteria</taxon>
        <taxon>Bacillati</taxon>
        <taxon>Actinomycetota</taxon>
        <taxon>Actinomycetes</taxon>
        <taxon>Mycobacteriales</taxon>
        <taxon>Nocardiaceae</taxon>
        <taxon>Nocardia</taxon>
    </lineage>
</organism>
<dbReference type="Proteomes" id="UP000221961">
    <property type="component" value="Chromosome"/>
</dbReference>
<feature type="transmembrane region" description="Helical" evidence="2">
    <location>
        <begin position="216"/>
        <end position="241"/>
    </location>
</feature>
<keyword evidence="2" id="KW-1133">Transmembrane helix</keyword>
<dbReference type="AlphaFoldDB" id="A0A291RRN8"/>
<gene>
    <name evidence="3" type="ORF">CRH09_31050</name>
</gene>
<feature type="transmembrane region" description="Helical" evidence="2">
    <location>
        <begin position="101"/>
        <end position="120"/>
    </location>
</feature>
<dbReference type="KEGG" id="ntp:CRH09_31050"/>
<feature type="region of interest" description="Disordered" evidence="1">
    <location>
        <begin position="373"/>
        <end position="408"/>
    </location>
</feature>
<proteinExistence type="predicted"/>
<accession>A0A291RRN8</accession>
<evidence type="ECO:0000256" key="1">
    <source>
        <dbReference type="SAM" id="MobiDB-lite"/>
    </source>
</evidence>
<evidence type="ECO:0000256" key="2">
    <source>
        <dbReference type="SAM" id="Phobius"/>
    </source>
</evidence>
<evidence type="ECO:0000313" key="3">
    <source>
        <dbReference type="EMBL" id="ATL69960.1"/>
    </source>
</evidence>
<feature type="transmembrane region" description="Helical" evidence="2">
    <location>
        <begin position="172"/>
        <end position="196"/>
    </location>
</feature>
<evidence type="ECO:0000313" key="4">
    <source>
        <dbReference type="Proteomes" id="UP000221961"/>
    </source>
</evidence>
<protein>
    <submittedName>
        <fullName evidence="3">Uncharacterized protein</fullName>
    </submittedName>
</protein>
<keyword evidence="2" id="KW-0472">Membrane</keyword>
<name>A0A291RRN8_9NOCA</name>
<keyword evidence="2" id="KW-0812">Transmembrane</keyword>
<reference evidence="3 4" key="1">
    <citation type="submission" date="2017-10" db="EMBL/GenBank/DDBJ databases">
        <title>Comparative genomics between pathogenic Norcardia.</title>
        <authorList>
            <person name="Zeng L."/>
        </authorList>
    </citation>
    <scope>NUCLEOTIDE SEQUENCE [LARGE SCALE GENOMIC DNA]</scope>
    <source>
        <strain evidence="3 4">NC_YFY_NT001</strain>
    </source>
</reference>
<feature type="transmembrane region" description="Helical" evidence="2">
    <location>
        <begin position="140"/>
        <end position="160"/>
    </location>
</feature>
<feature type="transmembrane region" description="Helical" evidence="2">
    <location>
        <begin position="68"/>
        <end position="89"/>
    </location>
</feature>